<sequence>GKDQYRKTVFQKIGMEVILTHELLNKMETEVKQQEKLKNLLKKIQTAAERDQKEAQHLLEHVPPHLPKPTQSCMPVPTVKCKEPKKVVEHKNAKKPAKETKPIKEAALITTEEFESVP</sequence>
<dbReference type="GO" id="GO:0072686">
    <property type="term" value="C:mitotic spindle"/>
    <property type="evidence" value="ECO:0007669"/>
    <property type="project" value="TreeGrafter"/>
</dbReference>
<protein>
    <submittedName>
        <fullName evidence="2">SKA1 protein</fullName>
    </submittedName>
</protein>
<dbReference type="GO" id="GO:0005876">
    <property type="term" value="C:spindle microtubule"/>
    <property type="evidence" value="ECO:0007669"/>
    <property type="project" value="TreeGrafter"/>
</dbReference>
<dbReference type="Gene3D" id="6.10.250.1370">
    <property type="match status" value="1"/>
</dbReference>
<organism evidence="2 3">
    <name type="scientific">Climacteris rufus</name>
    <name type="common">rufous treecreeper</name>
    <dbReference type="NCBI Taxonomy" id="47695"/>
    <lineage>
        <taxon>Eukaryota</taxon>
        <taxon>Metazoa</taxon>
        <taxon>Chordata</taxon>
        <taxon>Craniata</taxon>
        <taxon>Vertebrata</taxon>
        <taxon>Euteleostomi</taxon>
        <taxon>Archelosauria</taxon>
        <taxon>Archosauria</taxon>
        <taxon>Dinosauria</taxon>
        <taxon>Saurischia</taxon>
        <taxon>Theropoda</taxon>
        <taxon>Coelurosauria</taxon>
        <taxon>Aves</taxon>
        <taxon>Neognathae</taxon>
        <taxon>Neoaves</taxon>
        <taxon>Telluraves</taxon>
        <taxon>Australaves</taxon>
        <taxon>Passeriformes</taxon>
        <taxon>Climacteridae</taxon>
        <taxon>Climacteris</taxon>
    </lineage>
</organism>
<evidence type="ECO:0000313" key="2">
    <source>
        <dbReference type="EMBL" id="NWW76597.1"/>
    </source>
</evidence>
<dbReference type="GO" id="GO:0007059">
    <property type="term" value="P:chromosome segregation"/>
    <property type="evidence" value="ECO:0007669"/>
    <property type="project" value="InterPro"/>
</dbReference>
<accession>A0A7K6QTZ3</accession>
<dbReference type="InterPro" id="IPR009829">
    <property type="entry name" value="SKA1"/>
</dbReference>
<dbReference type="GO" id="GO:0051301">
    <property type="term" value="P:cell division"/>
    <property type="evidence" value="ECO:0007669"/>
    <property type="project" value="InterPro"/>
</dbReference>
<dbReference type="Pfam" id="PF07160">
    <property type="entry name" value="SKA1"/>
    <property type="match status" value="1"/>
</dbReference>
<evidence type="ECO:0000256" key="1">
    <source>
        <dbReference type="SAM" id="Coils"/>
    </source>
</evidence>
<dbReference type="PANTHER" id="PTHR28573:SF1">
    <property type="entry name" value="SPINDLE AND KINETOCHORE-ASSOCIATED PROTEIN 1"/>
    <property type="match status" value="1"/>
</dbReference>
<dbReference type="GO" id="GO:0000278">
    <property type="term" value="P:mitotic cell cycle"/>
    <property type="evidence" value="ECO:0007669"/>
    <property type="project" value="TreeGrafter"/>
</dbReference>
<name>A0A7K6QTZ3_9PASS</name>
<dbReference type="EMBL" id="VZRZ01004634">
    <property type="protein sequence ID" value="NWW76597.1"/>
    <property type="molecule type" value="Genomic_DNA"/>
</dbReference>
<evidence type="ECO:0000313" key="3">
    <source>
        <dbReference type="Proteomes" id="UP000580879"/>
    </source>
</evidence>
<keyword evidence="3" id="KW-1185">Reference proteome</keyword>
<dbReference type="Proteomes" id="UP000580879">
    <property type="component" value="Unassembled WGS sequence"/>
</dbReference>
<dbReference type="GO" id="GO:0031110">
    <property type="term" value="P:regulation of microtubule polymerization or depolymerization"/>
    <property type="evidence" value="ECO:0007669"/>
    <property type="project" value="TreeGrafter"/>
</dbReference>
<proteinExistence type="predicted"/>
<feature type="non-terminal residue" evidence="2">
    <location>
        <position position="118"/>
    </location>
</feature>
<reference evidence="2 3" key="1">
    <citation type="submission" date="2019-09" db="EMBL/GenBank/DDBJ databases">
        <title>Bird 10,000 Genomes (B10K) Project - Family phase.</title>
        <authorList>
            <person name="Zhang G."/>
        </authorList>
    </citation>
    <scope>NUCLEOTIDE SEQUENCE [LARGE SCALE GENOMIC DNA]</scope>
    <source>
        <strain evidence="2">B10K-DU-029-53</strain>
    </source>
</reference>
<keyword evidence="1" id="KW-0175">Coiled coil</keyword>
<dbReference type="PANTHER" id="PTHR28573">
    <property type="entry name" value="SPINDLE AND KINETOCHORE-ASSOCIATED PROTEIN 1"/>
    <property type="match status" value="1"/>
</dbReference>
<comment type="caution">
    <text evidence="2">The sequence shown here is derived from an EMBL/GenBank/DDBJ whole genome shotgun (WGS) entry which is preliminary data.</text>
</comment>
<feature type="non-terminal residue" evidence="2">
    <location>
        <position position="1"/>
    </location>
</feature>
<dbReference type="GO" id="GO:0008017">
    <property type="term" value="F:microtubule binding"/>
    <property type="evidence" value="ECO:0007669"/>
    <property type="project" value="InterPro"/>
</dbReference>
<dbReference type="GO" id="GO:0000940">
    <property type="term" value="C:outer kinetochore"/>
    <property type="evidence" value="ECO:0007669"/>
    <property type="project" value="TreeGrafter"/>
</dbReference>
<dbReference type="OrthoDB" id="5962at2759"/>
<dbReference type="AlphaFoldDB" id="A0A7K6QTZ3"/>
<feature type="coiled-coil region" evidence="1">
    <location>
        <begin position="24"/>
        <end position="54"/>
    </location>
</feature>
<gene>
    <name evidence="2" type="primary">Ska1</name>
    <name evidence="2" type="ORF">CLIRUF_R15645</name>
</gene>